<organism evidence="1 2">
    <name type="scientific">Hyalomma asiaticum</name>
    <name type="common">Tick</name>
    <dbReference type="NCBI Taxonomy" id="266040"/>
    <lineage>
        <taxon>Eukaryota</taxon>
        <taxon>Metazoa</taxon>
        <taxon>Ecdysozoa</taxon>
        <taxon>Arthropoda</taxon>
        <taxon>Chelicerata</taxon>
        <taxon>Arachnida</taxon>
        <taxon>Acari</taxon>
        <taxon>Parasitiformes</taxon>
        <taxon>Ixodida</taxon>
        <taxon>Ixodoidea</taxon>
        <taxon>Ixodidae</taxon>
        <taxon>Hyalomminae</taxon>
        <taxon>Hyalomma</taxon>
    </lineage>
</organism>
<dbReference type="EMBL" id="CM023481">
    <property type="protein sequence ID" value="KAH6945102.1"/>
    <property type="molecule type" value="Genomic_DNA"/>
</dbReference>
<protein>
    <submittedName>
        <fullName evidence="1">Uncharacterized protein</fullName>
    </submittedName>
</protein>
<gene>
    <name evidence="1" type="ORF">HPB50_007247</name>
</gene>
<proteinExistence type="predicted"/>
<dbReference type="Proteomes" id="UP000821845">
    <property type="component" value="Chromosome 1"/>
</dbReference>
<sequence>MSCCGCECCSDCRERFVNGVRRIFRPQVPVEQAPEEQPQQQPEQQREPEEHTAAAEAPAPQPSVPGTAVQSPSDSETGGLTSSVGDATDTEGRLSAVISPTSSSLTVVSPVTMSSDSREDRAAQDAGSSSGLSSSTLESDAPAAGTAAAGTAKTVSHCSTDGAL</sequence>
<evidence type="ECO:0000313" key="2">
    <source>
        <dbReference type="Proteomes" id="UP000821845"/>
    </source>
</evidence>
<name>A0ACB7TFK2_HYAAI</name>
<evidence type="ECO:0000313" key="1">
    <source>
        <dbReference type="EMBL" id="KAH6945102.1"/>
    </source>
</evidence>
<comment type="caution">
    <text evidence="1">The sequence shown here is derived from an EMBL/GenBank/DDBJ whole genome shotgun (WGS) entry which is preliminary data.</text>
</comment>
<reference evidence="1" key="1">
    <citation type="submission" date="2020-05" db="EMBL/GenBank/DDBJ databases">
        <title>Large-scale comparative analyses of tick genomes elucidate their genetic diversity and vector capacities.</title>
        <authorList>
            <person name="Jia N."/>
            <person name="Wang J."/>
            <person name="Shi W."/>
            <person name="Du L."/>
            <person name="Sun Y."/>
            <person name="Zhan W."/>
            <person name="Jiang J."/>
            <person name="Wang Q."/>
            <person name="Zhang B."/>
            <person name="Ji P."/>
            <person name="Sakyi L.B."/>
            <person name="Cui X."/>
            <person name="Yuan T."/>
            <person name="Jiang B."/>
            <person name="Yang W."/>
            <person name="Lam T.T.-Y."/>
            <person name="Chang Q."/>
            <person name="Ding S."/>
            <person name="Wang X."/>
            <person name="Zhu J."/>
            <person name="Ruan X."/>
            <person name="Zhao L."/>
            <person name="Wei J."/>
            <person name="Que T."/>
            <person name="Du C."/>
            <person name="Cheng J."/>
            <person name="Dai P."/>
            <person name="Han X."/>
            <person name="Huang E."/>
            <person name="Gao Y."/>
            <person name="Liu J."/>
            <person name="Shao H."/>
            <person name="Ye R."/>
            <person name="Li L."/>
            <person name="Wei W."/>
            <person name="Wang X."/>
            <person name="Wang C."/>
            <person name="Yang T."/>
            <person name="Huo Q."/>
            <person name="Li W."/>
            <person name="Guo W."/>
            <person name="Chen H."/>
            <person name="Zhou L."/>
            <person name="Ni X."/>
            <person name="Tian J."/>
            <person name="Zhou Y."/>
            <person name="Sheng Y."/>
            <person name="Liu T."/>
            <person name="Pan Y."/>
            <person name="Xia L."/>
            <person name="Li J."/>
            <person name="Zhao F."/>
            <person name="Cao W."/>
        </authorList>
    </citation>
    <scope>NUCLEOTIDE SEQUENCE</scope>
    <source>
        <strain evidence="1">Hyas-2018</strain>
    </source>
</reference>
<accession>A0ACB7TFK2</accession>
<keyword evidence="2" id="KW-1185">Reference proteome</keyword>